<accession>A0A2N0VEW3</accession>
<reference evidence="8 9" key="1">
    <citation type="submission" date="2017-11" db="EMBL/GenBank/DDBJ databases">
        <title>Rhodohalobacter 15182 sp. nov., isolated from a salt lake.</title>
        <authorList>
            <person name="Han S."/>
        </authorList>
    </citation>
    <scope>NUCLEOTIDE SEQUENCE [LARGE SCALE GENOMIC DNA]</scope>
    <source>
        <strain evidence="8 9">15182</strain>
    </source>
</reference>
<evidence type="ECO:0000256" key="2">
    <source>
        <dbReference type="ARBA" id="ARBA00006275"/>
    </source>
</evidence>
<evidence type="ECO:0000256" key="5">
    <source>
        <dbReference type="ARBA" id="ARBA00023237"/>
    </source>
</evidence>
<keyword evidence="9" id="KW-1185">Reference proteome</keyword>
<sequence>MNKLKIYISALAVALILFQGCDGLLDVDPQQSVDSEDAITTAEDVNSVLVGAYDALGDGDLYGGWIQMTGDLLASEGNMSFIGTFFGPREIANKNQLYDNGQLTSTWVDAYNTINITNNVLANLELLDEFDAPRVEGEAKLIRGLMYFELVRLFAATYEAGQVNDQAGVPIILEPTGLITDEDNTPRSSVEDVYTLILNDLNDAKNLLSISNPEESYYGNSLVASAVLSRVYLQQGEYEDARDEANRVIEEGNYSLARSSEIGGSDFAAAFNNESNTPEDIFAMQNTNQDGTNSFITFYAEDSRGDIVISEGHLDEYEANDDRLNLFYSVGSDVFTGKWDEEPDSEINSANNVNLIRLAEMYLTRAEGNFRLGEDVGDTPLNDINIIRDRVNLDPLLIGELDLDAILLERKFELMFEGNLLHDLKRTQRDVGSRTYDDPKLVLPIPRRDIDVNSNLCQNPTYTGPQC</sequence>
<evidence type="ECO:0000259" key="6">
    <source>
        <dbReference type="Pfam" id="PF07980"/>
    </source>
</evidence>
<dbReference type="AlphaFoldDB" id="A0A2N0VEW3"/>
<dbReference type="SUPFAM" id="SSF48452">
    <property type="entry name" value="TPR-like"/>
    <property type="match status" value="1"/>
</dbReference>
<dbReference type="Gene3D" id="1.25.40.390">
    <property type="match status" value="1"/>
</dbReference>
<keyword evidence="3" id="KW-0732">Signal</keyword>
<keyword evidence="5" id="KW-0998">Cell outer membrane</keyword>
<keyword evidence="4" id="KW-0472">Membrane</keyword>
<dbReference type="InterPro" id="IPR012944">
    <property type="entry name" value="SusD_RagB_dom"/>
</dbReference>
<dbReference type="PROSITE" id="PS51257">
    <property type="entry name" value="PROKAR_LIPOPROTEIN"/>
    <property type="match status" value="1"/>
</dbReference>
<evidence type="ECO:0000259" key="7">
    <source>
        <dbReference type="Pfam" id="PF14322"/>
    </source>
</evidence>
<evidence type="ECO:0000313" key="8">
    <source>
        <dbReference type="EMBL" id="PKD42733.1"/>
    </source>
</evidence>
<dbReference type="CDD" id="cd08977">
    <property type="entry name" value="SusD"/>
    <property type="match status" value="1"/>
</dbReference>
<feature type="domain" description="RagB/SusD" evidence="6">
    <location>
        <begin position="341"/>
        <end position="431"/>
    </location>
</feature>
<comment type="similarity">
    <text evidence="2">Belongs to the SusD family.</text>
</comment>
<comment type="caution">
    <text evidence="8">The sequence shown here is derived from an EMBL/GenBank/DDBJ whole genome shotgun (WGS) entry which is preliminary data.</text>
</comment>
<evidence type="ECO:0000256" key="3">
    <source>
        <dbReference type="ARBA" id="ARBA00022729"/>
    </source>
</evidence>
<dbReference type="GO" id="GO:0009279">
    <property type="term" value="C:cell outer membrane"/>
    <property type="evidence" value="ECO:0007669"/>
    <property type="project" value="UniProtKB-SubCell"/>
</dbReference>
<evidence type="ECO:0000313" key="9">
    <source>
        <dbReference type="Proteomes" id="UP000233398"/>
    </source>
</evidence>
<dbReference type="Proteomes" id="UP000233398">
    <property type="component" value="Unassembled WGS sequence"/>
</dbReference>
<evidence type="ECO:0000256" key="1">
    <source>
        <dbReference type="ARBA" id="ARBA00004442"/>
    </source>
</evidence>
<dbReference type="EMBL" id="PISP01000006">
    <property type="protein sequence ID" value="PKD42733.1"/>
    <property type="molecule type" value="Genomic_DNA"/>
</dbReference>
<feature type="domain" description="SusD-like N-terminal" evidence="7">
    <location>
        <begin position="25"/>
        <end position="233"/>
    </location>
</feature>
<proteinExistence type="inferred from homology"/>
<evidence type="ECO:0000256" key="4">
    <source>
        <dbReference type="ARBA" id="ARBA00023136"/>
    </source>
</evidence>
<dbReference type="InterPro" id="IPR011990">
    <property type="entry name" value="TPR-like_helical_dom_sf"/>
</dbReference>
<dbReference type="Pfam" id="PF07980">
    <property type="entry name" value="SusD_RagB"/>
    <property type="match status" value="1"/>
</dbReference>
<protein>
    <submittedName>
        <fullName evidence="8">RagB/SusD family nutrient uptake outer membrane protein</fullName>
    </submittedName>
</protein>
<gene>
    <name evidence="8" type="ORF">CWD77_15150</name>
</gene>
<dbReference type="Pfam" id="PF14322">
    <property type="entry name" value="SusD-like_3"/>
    <property type="match status" value="1"/>
</dbReference>
<comment type="subcellular location">
    <subcellularLocation>
        <location evidence="1">Cell outer membrane</location>
    </subcellularLocation>
</comment>
<organism evidence="8 9">
    <name type="scientific">Rhodohalobacter barkolensis</name>
    <dbReference type="NCBI Taxonomy" id="2053187"/>
    <lineage>
        <taxon>Bacteria</taxon>
        <taxon>Pseudomonadati</taxon>
        <taxon>Balneolota</taxon>
        <taxon>Balneolia</taxon>
        <taxon>Balneolales</taxon>
        <taxon>Balneolaceae</taxon>
        <taxon>Rhodohalobacter</taxon>
    </lineage>
</organism>
<dbReference type="InterPro" id="IPR033985">
    <property type="entry name" value="SusD-like_N"/>
</dbReference>
<name>A0A2N0VEW3_9BACT</name>
<dbReference type="OrthoDB" id="630434at2"/>